<feature type="repeat" description="ANK" evidence="3">
    <location>
        <begin position="46"/>
        <end position="78"/>
    </location>
</feature>
<dbReference type="PROSITE" id="PS50088">
    <property type="entry name" value="ANK_REPEAT"/>
    <property type="match status" value="7"/>
</dbReference>
<reference evidence="5" key="1">
    <citation type="journal article" date="2023" name="Mol. Biol. Evol.">
        <title>Third-Generation Sequencing Reveals the Adaptive Role of the Epigenome in Three Deep-Sea Polychaetes.</title>
        <authorList>
            <person name="Perez M."/>
            <person name="Aroh O."/>
            <person name="Sun Y."/>
            <person name="Lan Y."/>
            <person name="Juniper S.K."/>
            <person name="Young C.R."/>
            <person name="Angers B."/>
            <person name="Qian P.Y."/>
        </authorList>
    </citation>
    <scope>NUCLEOTIDE SEQUENCE</scope>
    <source>
        <strain evidence="5">R07B-5</strain>
    </source>
</reference>
<feature type="compositionally biased region" description="Basic residues" evidence="4">
    <location>
        <begin position="543"/>
        <end position="552"/>
    </location>
</feature>
<keyword evidence="6" id="KW-1185">Reference proteome</keyword>
<dbReference type="Gene3D" id="1.25.40.20">
    <property type="entry name" value="Ankyrin repeat-containing domain"/>
    <property type="match status" value="5"/>
</dbReference>
<dbReference type="EMBL" id="JAODUO010000071">
    <property type="protein sequence ID" value="KAK2190700.1"/>
    <property type="molecule type" value="Genomic_DNA"/>
</dbReference>
<dbReference type="Pfam" id="PF00023">
    <property type="entry name" value="Ank"/>
    <property type="match status" value="1"/>
</dbReference>
<feature type="repeat" description="ANK" evidence="3">
    <location>
        <begin position="358"/>
        <end position="390"/>
    </location>
</feature>
<feature type="region of interest" description="Disordered" evidence="4">
    <location>
        <begin position="528"/>
        <end position="579"/>
    </location>
</feature>
<name>A0AAD9P9L2_RIDPI</name>
<keyword evidence="1" id="KW-0677">Repeat</keyword>
<evidence type="ECO:0000256" key="4">
    <source>
        <dbReference type="SAM" id="MobiDB-lite"/>
    </source>
</evidence>
<evidence type="ECO:0000256" key="1">
    <source>
        <dbReference type="ARBA" id="ARBA00022737"/>
    </source>
</evidence>
<sequence>MRRNVEARKDVTIRRALHLAAHQGRTQTLSRLLSRGSDSVDAADEQGNTPLHVAVVASRTDAVRLLVLSRADISRRNLADQTPLDLCLRENLAVHRDKYKIISILVSAAAEKPRGLGVSDVIGSGNSTCNIMAGERGFANANVTKRSSEVHPIRNDFVPRIRQKPSRSKPVYTMDDYWKTTVSAPRRLTRNVGNYSASSDTDESLPVNRRPSIASGMSAESLDEFSGSLLLLAVIGGTVPVIKSLLVLPVDVNMRDVDGQSPLHLAVVSGRKRITRMLLRHGACANAADRRHRRPLHLAAVLPSGGGICKMLLRHDAEVNAADETGVTSLHCAAKIGQRRTVKLLLDGGAAVNMADVHSQLAIHIATGRGSLDTVELLLWRGSQVNAADDKGRTPLHLAAVTPGGVDIVRVLILHDACVNVPDADGRTSLHLACAAGRADVVRALLNRGADVNARDRNGACAYQLALRHAHVTSVIRCHVTNATLYAPRLHATREEKWRNARREKQDGGMMVMSSTMVGERLAKHNRAPRRGNMAGATGPLAKHSKRSRTAAKGRPSGAGNVEDDNFPATPAKPCCVTM</sequence>
<feature type="repeat" description="ANK" evidence="3">
    <location>
        <begin position="391"/>
        <end position="424"/>
    </location>
</feature>
<evidence type="ECO:0000313" key="6">
    <source>
        <dbReference type="Proteomes" id="UP001209878"/>
    </source>
</evidence>
<evidence type="ECO:0008006" key="7">
    <source>
        <dbReference type="Google" id="ProtNLM"/>
    </source>
</evidence>
<dbReference type="Proteomes" id="UP001209878">
    <property type="component" value="Unassembled WGS sequence"/>
</dbReference>
<protein>
    <recommendedName>
        <fullName evidence="7">Ankyrin repeat</fullName>
    </recommendedName>
</protein>
<dbReference type="AlphaFoldDB" id="A0AAD9P9L2"/>
<keyword evidence="2 3" id="KW-0040">ANK repeat</keyword>
<feature type="repeat" description="ANK" evidence="3">
    <location>
        <begin position="325"/>
        <end position="357"/>
    </location>
</feature>
<evidence type="ECO:0000256" key="3">
    <source>
        <dbReference type="PROSITE-ProRule" id="PRU00023"/>
    </source>
</evidence>
<dbReference type="Pfam" id="PF12796">
    <property type="entry name" value="Ank_2"/>
    <property type="match status" value="3"/>
</dbReference>
<dbReference type="SMART" id="SM00248">
    <property type="entry name" value="ANK"/>
    <property type="match status" value="10"/>
</dbReference>
<dbReference type="InterPro" id="IPR036770">
    <property type="entry name" value="Ankyrin_rpt-contain_sf"/>
</dbReference>
<feature type="repeat" description="ANK" evidence="3">
    <location>
        <begin position="425"/>
        <end position="457"/>
    </location>
</feature>
<feature type="repeat" description="ANK" evidence="3">
    <location>
        <begin position="258"/>
        <end position="290"/>
    </location>
</feature>
<dbReference type="PANTHER" id="PTHR24198">
    <property type="entry name" value="ANKYRIN REPEAT AND PROTEIN KINASE DOMAIN-CONTAINING PROTEIN"/>
    <property type="match status" value="1"/>
</dbReference>
<organism evidence="5 6">
    <name type="scientific">Ridgeia piscesae</name>
    <name type="common">Tubeworm</name>
    <dbReference type="NCBI Taxonomy" id="27915"/>
    <lineage>
        <taxon>Eukaryota</taxon>
        <taxon>Metazoa</taxon>
        <taxon>Spiralia</taxon>
        <taxon>Lophotrochozoa</taxon>
        <taxon>Annelida</taxon>
        <taxon>Polychaeta</taxon>
        <taxon>Sedentaria</taxon>
        <taxon>Canalipalpata</taxon>
        <taxon>Sabellida</taxon>
        <taxon>Siboglinidae</taxon>
        <taxon>Ridgeia</taxon>
    </lineage>
</organism>
<evidence type="ECO:0000313" key="5">
    <source>
        <dbReference type="EMBL" id="KAK2190700.1"/>
    </source>
</evidence>
<evidence type="ECO:0000256" key="2">
    <source>
        <dbReference type="ARBA" id="ARBA00023043"/>
    </source>
</evidence>
<proteinExistence type="predicted"/>
<dbReference type="GO" id="GO:0005737">
    <property type="term" value="C:cytoplasm"/>
    <property type="evidence" value="ECO:0007669"/>
    <property type="project" value="TreeGrafter"/>
</dbReference>
<dbReference type="PRINTS" id="PR01415">
    <property type="entry name" value="ANKYRIN"/>
</dbReference>
<dbReference type="PROSITE" id="PS50297">
    <property type="entry name" value="ANK_REP_REGION"/>
    <property type="match status" value="6"/>
</dbReference>
<dbReference type="PANTHER" id="PTHR24198:SF165">
    <property type="entry name" value="ANKYRIN REPEAT-CONTAINING PROTEIN-RELATED"/>
    <property type="match status" value="1"/>
</dbReference>
<feature type="repeat" description="ANK" evidence="3">
    <location>
        <begin position="291"/>
        <end position="324"/>
    </location>
</feature>
<dbReference type="SUPFAM" id="SSF48403">
    <property type="entry name" value="Ankyrin repeat"/>
    <property type="match status" value="2"/>
</dbReference>
<dbReference type="InterPro" id="IPR002110">
    <property type="entry name" value="Ankyrin_rpt"/>
</dbReference>
<accession>A0AAD9P9L2</accession>
<gene>
    <name evidence="5" type="ORF">NP493_73g02024</name>
</gene>
<comment type="caution">
    <text evidence="5">The sequence shown here is derived from an EMBL/GenBank/DDBJ whole genome shotgun (WGS) entry which is preliminary data.</text>
</comment>